<dbReference type="RefSeq" id="WP_344533655.1">
    <property type="nucleotide sequence ID" value="NZ_BAAAPE010000016.1"/>
</dbReference>
<dbReference type="InterPro" id="IPR037883">
    <property type="entry name" value="Knr4/Smi1-like_sf"/>
</dbReference>
<dbReference type="Proteomes" id="UP001500016">
    <property type="component" value="Unassembled WGS sequence"/>
</dbReference>
<protein>
    <recommendedName>
        <fullName evidence="3">Knr4/Smi1-like domain-containing protein</fullName>
    </recommendedName>
</protein>
<keyword evidence="2" id="KW-1185">Reference proteome</keyword>
<evidence type="ECO:0000313" key="2">
    <source>
        <dbReference type="Proteomes" id="UP001500016"/>
    </source>
</evidence>
<reference evidence="1 2" key="1">
    <citation type="journal article" date="2019" name="Int. J. Syst. Evol. Microbiol.">
        <title>The Global Catalogue of Microorganisms (GCM) 10K type strain sequencing project: providing services to taxonomists for standard genome sequencing and annotation.</title>
        <authorList>
            <consortium name="The Broad Institute Genomics Platform"/>
            <consortium name="The Broad Institute Genome Sequencing Center for Infectious Disease"/>
            <person name="Wu L."/>
            <person name="Ma J."/>
        </authorList>
    </citation>
    <scope>NUCLEOTIDE SEQUENCE [LARGE SCALE GENOMIC DNA]</scope>
    <source>
        <strain evidence="1 2">JCM 15478</strain>
    </source>
</reference>
<evidence type="ECO:0008006" key="3">
    <source>
        <dbReference type="Google" id="ProtNLM"/>
    </source>
</evidence>
<name>A0ABN2WQF2_9ACTN</name>
<dbReference type="SUPFAM" id="SSF160631">
    <property type="entry name" value="SMI1/KNR4-like"/>
    <property type="match status" value="1"/>
</dbReference>
<dbReference type="Pfam" id="PF14568">
    <property type="entry name" value="SUKH_6"/>
    <property type="match status" value="1"/>
</dbReference>
<proteinExistence type="predicted"/>
<evidence type="ECO:0000313" key="1">
    <source>
        <dbReference type="EMBL" id="GAA2097111.1"/>
    </source>
</evidence>
<accession>A0ABN2WQF2</accession>
<sequence length="296" mass="32402">MSDDETLLRRIADRVPPPREAVNGAGDWAAAERAAGTALPGDYKRLVETYGRGDFCGALCLCTPFGGADNPVRLEVELLDDYGPLRDMGPERYPYPLWPEPGGLLGWAVTEAAGRLCWLTEGPPESWPVVIWSRDDDYERYGCGAAAFLDGWLDGRLTSDILGPADELPPYFDPAVRHDHVYVRLDEPGGPDVPPYDERLRILREALGPTADRGTYEHQGARQDHFAVTGTGWLLTYEMTYGHQLRVAFPPADSARARTAVLDALGRMGCTVHAMNTVHGTSAWEPPSGGELTPGR</sequence>
<comment type="caution">
    <text evidence="1">The sequence shown here is derived from an EMBL/GenBank/DDBJ whole genome shotgun (WGS) entry which is preliminary data.</text>
</comment>
<gene>
    <name evidence="1" type="ORF">GCM10009801_67230</name>
</gene>
<organism evidence="1 2">
    <name type="scientific">Streptomyces albiaxialis</name>
    <dbReference type="NCBI Taxonomy" id="329523"/>
    <lineage>
        <taxon>Bacteria</taxon>
        <taxon>Bacillati</taxon>
        <taxon>Actinomycetota</taxon>
        <taxon>Actinomycetes</taxon>
        <taxon>Kitasatosporales</taxon>
        <taxon>Streptomycetaceae</taxon>
        <taxon>Streptomyces</taxon>
    </lineage>
</organism>
<dbReference type="EMBL" id="BAAAPE010000016">
    <property type="protein sequence ID" value="GAA2097111.1"/>
    <property type="molecule type" value="Genomic_DNA"/>
</dbReference>